<gene>
    <name evidence="9" type="primary">uxuA</name>
    <name evidence="10" type="ORF">SAMN05216231_0755</name>
</gene>
<dbReference type="GO" id="GO:0008927">
    <property type="term" value="F:mannonate dehydratase activity"/>
    <property type="evidence" value="ECO:0007669"/>
    <property type="project" value="UniProtKB-UniRule"/>
</dbReference>
<name>A0A1H0YN57_9BACI</name>
<keyword evidence="8 9" id="KW-0456">Lyase</keyword>
<dbReference type="PANTHER" id="PTHR30387:SF2">
    <property type="entry name" value="MANNONATE DEHYDRATASE"/>
    <property type="match status" value="1"/>
</dbReference>
<dbReference type="GO" id="GO:0030145">
    <property type="term" value="F:manganese ion binding"/>
    <property type="evidence" value="ECO:0007669"/>
    <property type="project" value="TreeGrafter"/>
</dbReference>
<protein>
    <recommendedName>
        <fullName evidence="5 9">Mannonate dehydratase</fullName>
        <ecNumber evidence="5 9">4.2.1.8</ecNumber>
    </recommendedName>
    <alternativeName>
        <fullName evidence="9">D-mannonate hydro-lyase</fullName>
    </alternativeName>
</protein>
<dbReference type="NCBIfam" id="TIGR00695">
    <property type="entry name" value="uxuA"/>
    <property type="match status" value="1"/>
</dbReference>
<evidence type="ECO:0000256" key="8">
    <source>
        <dbReference type="ARBA" id="ARBA00023239"/>
    </source>
</evidence>
<comment type="catalytic activity">
    <reaction evidence="1 9">
        <text>D-mannonate = 2-dehydro-3-deoxy-D-gluconate + H2O</text>
        <dbReference type="Rhea" id="RHEA:20097"/>
        <dbReference type="ChEBI" id="CHEBI:15377"/>
        <dbReference type="ChEBI" id="CHEBI:17767"/>
        <dbReference type="ChEBI" id="CHEBI:57990"/>
        <dbReference type="EC" id="4.2.1.8"/>
    </reaction>
</comment>
<dbReference type="EC" id="4.2.1.8" evidence="5 9"/>
<comment type="similarity">
    <text evidence="4 9">Belongs to the mannonate dehydratase family.</text>
</comment>
<evidence type="ECO:0000256" key="9">
    <source>
        <dbReference type="HAMAP-Rule" id="MF_00106"/>
    </source>
</evidence>
<dbReference type="AlphaFoldDB" id="A0A1H0YN57"/>
<accession>A0A1H0YN57</accession>
<evidence type="ECO:0000256" key="6">
    <source>
        <dbReference type="ARBA" id="ARBA00023004"/>
    </source>
</evidence>
<dbReference type="Proteomes" id="UP000199444">
    <property type="component" value="Unassembled WGS sequence"/>
</dbReference>
<dbReference type="GO" id="GO:0008198">
    <property type="term" value="F:ferrous iron binding"/>
    <property type="evidence" value="ECO:0007669"/>
    <property type="project" value="TreeGrafter"/>
</dbReference>
<organism evidence="10 11">
    <name type="scientific">Virgibacillus salinus</name>
    <dbReference type="NCBI Taxonomy" id="553311"/>
    <lineage>
        <taxon>Bacteria</taxon>
        <taxon>Bacillati</taxon>
        <taxon>Bacillota</taxon>
        <taxon>Bacilli</taxon>
        <taxon>Bacillales</taxon>
        <taxon>Bacillaceae</taxon>
        <taxon>Virgibacillus</taxon>
    </lineage>
</organism>
<evidence type="ECO:0000256" key="1">
    <source>
        <dbReference type="ARBA" id="ARBA00001794"/>
    </source>
</evidence>
<evidence type="ECO:0000256" key="5">
    <source>
        <dbReference type="ARBA" id="ARBA00012927"/>
    </source>
</evidence>
<dbReference type="UniPathway" id="UPA00246"/>
<evidence type="ECO:0000256" key="4">
    <source>
        <dbReference type="ARBA" id="ARBA00007389"/>
    </source>
</evidence>
<comment type="function">
    <text evidence="2 9">Catalyzes the dehydration of D-mannonate.</text>
</comment>
<dbReference type="STRING" id="553311.SAMN05216231_0755"/>
<keyword evidence="11" id="KW-1185">Reference proteome</keyword>
<reference evidence="10 11" key="1">
    <citation type="submission" date="2016-10" db="EMBL/GenBank/DDBJ databases">
        <authorList>
            <person name="de Groot N.N."/>
        </authorList>
    </citation>
    <scope>NUCLEOTIDE SEQUENCE [LARGE SCALE GENOMIC DNA]</scope>
    <source>
        <strain evidence="10 11">CGMCC 1.10449</strain>
    </source>
</reference>
<dbReference type="PIRSF" id="PIRSF016049">
    <property type="entry name" value="Man_dehyd"/>
    <property type="match status" value="1"/>
</dbReference>
<dbReference type="SUPFAM" id="SSF51658">
    <property type="entry name" value="Xylose isomerase-like"/>
    <property type="match status" value="1"/>
</dbReference>
<dbReference type="HAMAP" id="MF_00106">
    <property type="entry name" value="UxuA"/>
    <property type="match status" value="1"/>
</dbReference>
<dbReference type="GO" id="GO:0042840">
    <property type="term" value="P:D-glucuronate catabolic process"/>
    <property type="evidence" value="ECO:0007669"/>
    <property type="project" value="TreeGrafter"/>
</dbReference>
<evidence type="ECO:0000256" key="3">
    <source>
        <dbReference type="ARBA" id="ARBA00004892"/>
    </source>
</evidence>
<keyword evidence="6 9" id="KW-0408">Iron</keyword>
<dbReference type="NCBIfam" id="NF003027">
    <property type="entry name" value="PRK03906.1"/>
    <property type="match status" value="1"/>
</dbReference>
<dbReference type="InterPro" id="IPR004628">
    <property type="entry name" value="Man_deHydtase"/>
</dbReference>
<comment type="cofactor">
    <cofactor evidence="9">
        <name>Fe(2+)</name>
        <dbReference type="ChEBI" id="CHEBI:29033"/>
    </cofactor>
    <cofactor evidence="9">
        <name>Mn(2+)</name>
        <dbReference type="ChEBI" id="CHEBI:29035"/>
    </cofactor>
</comment>
<dbReference type="PANTHER" id="PTHR30387">
    <property type="entry name" value="MANNONATE DEHYDRATASE"/>
    <property type="match status" value="1"/>
</dbReference>
<dbReference type="Pfam" id="PF03786">
    <property type="entry name" value="UxuA"/>
    <property type="match status" value="1"/>
</dbReference>
<dbReference type="Gene3D" id="3.20.20.150">
    <property type="entry name" value="Divalent-metal-dependent TIM barrel enzymes"/>
    <property type="match status" value="1"/>
</dbReference>
<comment type="pathway">
    <text evidence="3 9">Carbohydrate metabolism; pentose and glucuronate interconversion.</text>
</comment>
<evidence type="ECO:0000256" key="2">
    <source>
        <dbReference type="ARBA" id="ARBA00002713"/>
    </source>
</evidence>
<sequence>MEMVFRWFGEGNDRVPLNNIKQIPGVKGVVWALHDIPTGQEWPLHRIQEVESQASQSGLNIEVVESVNIHEDIKLGLPSRDEYINNYIKTMERLACVGVKVICYNFMPVFDWVRTDLYGKHQDGSTALFFEKSKVKDTNPMELAKMISHSSDYTMPGWEPERLQYLTELFKEYEGVTEEDLWNNLHYFLEKVIPVAEKLDIKMAIHPDDPPFSVFGLPRIITNKSNLQRFLKLVDSPYNGLTFCTGSLGANPENDLVDMVRIFSSRIHFVHIRNLKRYENGNFIETSHYNADGCLDIPGIVTELYDADFKGYVRPDHGRHIWDEECRPGYGLYDRALGAMYLLGIWDSLVNIRREKKVCYPSMKI</sequence>
<dbReference type="EMBL" id="FNKD01000001">
    <property type="protein sequence ID" value="SDQ16647.1"/>
    <property type="molecule type" value="Genomic_DNA"/>
</dbReference>
<evidence type="ECO:0000313" key="10">
    <source>
        <dbReference type="EMBL" id="SDQ16647.1"/>
    </source>
</evidence>
<keyword evidence="7 9" id="KW-0464">Manganese</keyword>
<evidence type="ECO:0000313" key="11">
    <source>
        <dbReference type="Proteomes" id="UP000199444"/>
    </source>
</evidence>
<evidence type="ECO:0000256" key="7">
    <source>
        <dbReference type="ARBA" id="ARBA00023211"/>
    </source>
</evidence>
<dbReference type="InterPro" id="IPR036237">
    <property type="entry name" value="Xyl_isomerase-like_sf"/>
</dbReference>
<dbReference type="RefSeq" id="WP_092491610.1">
    <property type="nucleotide sequence ID" value="NZ_FNKD01000001.1"/>
</dbReference>
<proteinExistence type="inferred from homology"/>